<dbReference type="EMBL" id="LT598465">
    <property type="protein sequence ID" value="SCU92049.1"/>
    <property type="molecule type" value="Genomic_DNA"/>
</dbReference>
<dbReference type="AlphaFoldDB" id="A0A1G4JMZ6"/>
<keyword evidence="2" id="KW-1185">Reference proteome</keyword>
<evidence type="ECO:0000313" key="1">
    <source>
        <dbReference type="EMBL" id="SCU92049.1"/>
    </source>
</evidence>
<accession>A0A1G4JMZ6</accession>
<gene>
    <name evidence="1" type="ORF">LAMI_0E08526G</name>
</gene>
<evidence type="ECO:0000313" key="2">
    <source>
        <dbReference type="Proteomes" id="UP000191024"/>
    </source>
</evidence>
<sequence length="153" mass="16604">MSYSRSIILSNVPVHVSDAALLRHIKDGAGGSQVRVEHIQPFPDAYHYVNDALATKTLQLIMADEKSAAAAMALFENPTADSELAQTQARFHAGSEEATETGLGVEASTPRHMWKQSVGEMGGKPVLETVEAMQDVAEDGTVRRQRRISVTMI</sequence>
<name>A0A1G4JMZ6_9SACH</name>
<protein>
    <submittedName>
        <fullName evidence="1">LAMI_0E08526g1_1</fullName>
    </submittedName>
</protein>
<reference evidence="1 2" key="1">
    <citation type="submission" date="2016-03" db="EMBL/GenBank/DDBJ databases">
        <authorList>
            <person name="Devillers H."/>
        </authorList>
    </citation>
    <scope>NUCLEOTIDE SEQUENCE [LARGE SCALE GENOMIC DNA]</scope>
    <source>
        <strain evidence="1">CBS 11717</strain>
    </source>
</reference>
<proteinExistence type="predicted"/>
<dbReference type="Proteomes" id="UP000191024">
    <property type="component" value="Chromosome E"/>
</dbReference>
<organism evidence="1 2">
    <name type="scientific">Lachancea mirantina</name>
    <dbReference type="NCBI Taxonomy" id="1230905"/>
    <lineage>
        <taxon>Eukaryota</taxon>
        <taxon>Fungi</taxon>
        <taxon>Dikarya</taxon>
        <taxon>Ascomycota</taxon>
        <taxon>Saccharomycotina</taxon>
        <taxon>Saccharomycetes</taxon>
        <taxon>Saccharomycetales</taxon>
        <taxon>Saccharomycetaceae</taxon>
        <taxon>Lachancea</taxon>
    </lineage>
</organism>
<dbReference type="OrthoDB" id="4066074at2759"/>